<comment type="caution">
    <text evidence="2">The sequence shown here is derived from an EMBL/GenBank/DDBJ whole genome shotgun (WGS) entry which is preliminary data.</text>
</comment>
<evidence type="ECO:0000313" key="2">
    <source>
        <dbReference type="EMBL" id="MDT2584625.1"/>
    </source>
</evidence>
<accession>A0AAJ2MJU4</accession>
<keyword evidence="1" id="KW-0472">Membrane</keyword>
<dbReference type="PANTHER" id="PTHR34980:SF2">
    <property type="entry name" value="INNER MEMBRANE PROTEIN YHAH-RELATED"/>
    <property type="match status" value="1"/>
</dbReference>
<keyword evidence="1" id="KW-0812">Transmembrane</keyword>
<dbReference type="Proteomes" id="UP001262817">
    <property type="component" value="Unassembled WGS sequence"/>
</dbReference>
<sequence>MKNTYKTFWKKYSDFKDECNIGDFWKIILTHFIVYTALFITLIIGVGIRHSNGTGMTDDILVMGSIYLTALYFLLTLLPTLTITIRRLNNAGLHWGTLFLFLIPYAGTFILAYCLTLPDKETRMSYSSR</sequence>
<dbReference type="GO" id="GO:0005886">
    <property type="term" value="C:plasma membrane"/>
    <property type="evidence" value="ECO:0007669"/>
    <property type="project" value="TreeGrafter"/>
</dbReference>
<feature type="transmembrane region" description="Helical" evidence="1">
    <location>
        <begin position="60"/>
        <end position="81"/>
    </location>
</feature>
<dbReference type="RefSeq" id="WP_270516949.1">
    <property type="nucleotide sequence ID" value="NZ_JAQCXD010000001.1"/>
</dbReference>
<proteinExistence type="predicted"/>
<feature type="transmembrane region" description="Helical" evidence="1">
    <location>
        <begin position="24"/>
        <end position="48"/>
    </location>
</feature>
<dbReference type="Pfam" id="PF05656">
    <property type="entry name" value="DUF805"/>
    <property type="match status" value="1"/>
</dbReference>
<dbReference type="InterPro" id="IPR008523">
    <property type="entry name" value="DUF805"/>
</dbReference>
<keyword evidence="1" id="KW-1133">Transmembrane helix</keyword>
<protein>
    <submittedName>
        <fullName evidence="2">DUF805 domain-containing protein</fullName>
    </submittedName>
</protein>
<name>A0AAJ2MJU4_9LACT</name>
<dbReference type="AlphaFoldDB" id="A0AAJ2MJU4"/>
<reference evidence="2" key="1">
    <citation type="submission" date="2023-03" db="EMBL/GenBank/DDBJ databases">
        <authorList>
            <person name="Shen W."/>
            <person name="Cai J."/>
        </authorList>
    </citation>
    <scope>NUCLEOTIDE SEQUENCE</scope>
    <source>
        <strain evidence="2">P86-2</strain>
    </source>
</reference>
<feature type="transmembrane region" description="Helical" evidence="1">
    <location>
        <begin position="93"/>
        <end position="115"/>
    </location>
</feature>
<dbReference type="EMBL" id="JARPXR010000028">
    <property type="protein sequence ID" value="MDT2584625.1"/>
    <property type="molecule type" value="Genomic_DNA"/>
</dbReference>
<evidence type="ECO:0000256" key="1">
    <source>
        <dbReference type="SAM" id="Phobius"/>
    </source>
</evidence>
<evidence type="ECO:0000313" key="3">
    <source>
        <dbReference type="Proteomes" id="UP001262817"/>
    </source>
</evidence>
<dbReference type="PANTHER" id="PTHR34980">
    <property type="entry name" value="INNER MEMBRANE PROTEIN-RELATED-RELATED"/>
    <property type="match status" value="1"/>
</dbReference>
<organism evidence="2 3">
    <name type="scientific">Lactococcus petauri</name>
    <dbReference type="NCBI Taxonomy" id="1940789"/>
    <lineage>
        <taxon>Bacteria</taxon>
        <taxon>Bacillati</taxon>
        <taxon>Bacillota</taxon>
        <taxon>Bacilli</taxon>
        <taxon>Lactobacillales</taxon>
        <taxon>Streptococcaceae</taxon>
        <taxon>Lactococcus</taxon>
    </lineage>
</organism>
<gene>
    <name evidence="2" type="ORF">P7D17_11125</name>
</gene>